<dbReference type="Proteomes" id="UP001286456">
    <property type="component" value="Unassembled WGS sequence"/>
</dbReference>
<dbReference type="Pfam" id="PF00732">
    <property type="entry name" value="GMC_oxred_N"/>
    <property type="match status" value="1"/>
</dbReference>
<dbReference type="InterPro" id="IPR000172">
    <property type="entry name" value="GMC_OxRdtase_N"/>
</dbReference>
<evidence type="ECO:0000256" key="2">
    <source>
        <dbReference type="ARBA" id="ARBA00010790"/>
    </source>
</evidence>
<feature type="domain" description="Glucose-methanol-choline oxidoreductase N-terminal" evidence="9">
    <location>
        <begin position="290"/>
        <end position="304"/>
    </location>
</feature>
<evidence type="ECO:0000256" key="3">
    <source>
        <dbReference type="ARBA" id="ARBA00022630"/>
    </source>
</evidence>
<comment type="caution">
    <text evidence="10">The sequence shown here is derived from an EMBL/GenBank/DDBJ whole genome shotgun (WGS) entry which is preliminary data.</text>
</comment>
<evidence type="ECO:0000313" key="11">
    <source>
        <dbReference type="Proteomes" id="UP001286456"/>
    </source>
</evidence>
<evidence type="ECO:0000256" key="5">
    <source>
        <dbReference type="ARBA" id="ARBA00023002"/>
    </source>
</evidence>
<dbReference type="Gene3D" id="4.10.450.10">
    <property type="entry name" value="Glucose Oxidase, domain 2"/>
    <property type="match status" value="1"/>
</dbReference>
<dbReference type="AlphaFoldDB" id="A0AAE0IUJ5"/>
<evidence type="ECO:0000259" key="8">
    <source>
        <dbReference type="PROSITE" id="PS00623"/>
    </source>
</evidence>
<sequence length="590" mass="63987">MAGTQVSTATGTHGAIKNTYDYVIIGGGTAGLTVGDRLSESGKCKKLSTPSIRRVSSLTTFQEPEGYRQGQTTYNITSAPSPGLNNRTFQVDVGCIVGGSSAINGRIFQRGTAKDYEIWDELGGIGNKSTWNWENLLGYFKKGITLTPPKPEIPAAFDVRYDTQYWGHNTSNHSIFATFGNLIKPSVFPMHEAIKKFPGIELSPDGGSGQHGMYYYMTSSDPHTGRRSYSRTGHWDGLNRTNYDLLVATRVNKIVFERGTAVGVQITPRGGDRRFSSIVRARKEVILAAGSLHTPQILQLSGIGPANLLKRAKIPVEVDLPGVGSNFQDHAFIPEVSFRWGTAPLTPFSLTNTTIIPDGLGGISLGVSIPLPVVSPGGFSSIASRFETQDPAAYLPKGTHATVIEGYLQQKRIYAREMRLRSFSALRFSVTGEPSFQPINIHPVSRGTVYIDPDAAPETEPIVDYRAASNPIDIDIAVAEIKFLRQLMTTGELAQYNATELAPGSEYDTDEKLGAWVRGKIIPSVYHPVGTTPKMPRERGGVVGEDLLVYGVKRLSVVDASIMPTIVAATTSMSVYAIAEKAADLIKARQ</sequence>
<evidence type="ECO:0000259" key="9">
    <source>
        <dbReference type="PROSITE" id="PS00624"/>
    </source>
</evidence>
<dbReference type="EMBL" id="JAUEPO010000002">
    <property type="protein sequence ID" value="KAK3331568.1"/>
    <property type="molecule type" value="Genomic_DNA"/>
</dbReference>
<dbReference type="SUPFAM" id="SSF51905">
    <property type="entry name" value="FAD/NAD(P)-binding domain"/>
    <property type="match status" value="1"/>
</dbReference>
<evidence type="ECO:0000256" key="6">
    <source>
        <dbReference type="PIRSR" id="PIRSR000137-2"/>
    </source>
</evidence>
<reference evidence="10" key="2">
    <citation type="submission" date="2023-06" db="EMBL/GenBank/DDBJ databases">
        <authorList>
            <consortium name="Lawrence Berkeley National Laboratory"/>
            <person name="Haridas S."/>
            <person name="Hensen N."/>
            <person name="Bonometti L."/>
            <person name="Westerberg I."/>
            <person name="Brannstrom I.O."/>
            <person name="Guillou S."/>
            <person name="Cros-Aarteil S."/>
            <person name="Calhoun S."/>
            <person name="Kuo A."/>
            <person name="Mondo S."/>
            <person name="Pangilinan J."/>
            <person name="Riley R."/>
            <person name="Labutti K."/>
            <person name="Andreopoulos B."/>
            <person name="Lipzen A."/>
            <person name="Chen C."/>
            <person name="Yanf M."/>
            <person name="Daum C."/>
            <person name="Ng V."/>
            <person name="Clum A."/>
            <person name="Steindorff A."/>
            <person name="Ohm R."/>
            <person name="Martin F."/>
            <person name="Silar P."/>
            <person name="Natvig D."/>
            <person name="Lalanne C."/>
            <person name="Gautier V."/>
            <person name="Ament-Velasquez S.L."/>
            <person name="Kruys A."/>
            <person name="Hutchinson M.I."/>
            <person name="Powell A.J."/>
            <person name="Barry K."/>
            <person name="Miller A.N."/>
            <person name="Grigoriev I.V."/>
            <person name="Debuchy R."/>
            <person name="Gladieux P."/>
            <person name="Thoren M.H."/>
            <person name="Johannesson H."/>
        </authorList>
    </citation>
    <scope>NUCLEOTIDE SEQUENCE</scope>
    <source>
        <strain evidence="10">SMH4131-1</strain>
    </source>
</reference>
<keyword evidence="11" id="KW-1185">Reference proteome</keyword>
<dbReference type="GO" id="GO:0016614">
    <property type="term" value="F:oxidoreductase activity, acting on CH-OH group of donors"/>
    <property type="evidence" value="ECO:0007669"/>
    <property type="project" value="InterPro"/>
</dbReference>
<keyword evidence="4 6" id="KW-0274">FAD</keyword>
<evidence type="ECO:0000256" key="7">
    <source>
        <dbReference type="RuleBase" id="RU003968"/>
    </source>
</evidence>
<organism evidence="10 11">
    <name type="scientific">Cercophora scortea</name>
    <dbReference type="NCBI Taxonomy" id="314031"/>
    <lineage>
        <taxon>Eukaryota</taxon>
        <taxon>Fungi</taxon>
        <taxon>Dikarya</taxon>
        <taxon>Ascomycota</taxon>
        <taxon>Pezizomycotina</taxon>
        <taxon>Sordariomycetes</taxon>
        <taxon>Sordariomycetidae</taxon>
        <taxon>Sordariales</taxon>
        <taxon>Lasiosphaeriaceae</taxon>
        <taxon>Cercophora</taxon>
    </lineage>
</organism>
<keyword evidence="3 7" id="KW-0285">Flavoprotein</keyword>
<dbReference type="InterPro" id="IPR012132">
    <property type="entry name" value="GMC_OxRdtase"/>
</dbReference>
<accession>A0AAE0IUJ5</accession>
<evidence type="ECO:0000256" key="1">
    <source>
        <dbReference type="ARBA" id="ARBA00001974"/>
    </source>
</evidence>
<dbReference type="GO" id="GO:0050660">
    <property type="term" value="F:flavin adenine dinucleotide binding"/>
    <property type="evidence" value="ECO:0007669"/>
    <property type="project" value="InterPro"/>
</dbReference>
<dbReference type="SUPFAM" id="SSF54373">
    <property type="entry name" value="FAD-linked reductases, C-terminal domain"/>
    <property type="match status" value="1"/>
</dbReference>
<dbReference type="PROSITE" id="PS00624">
    <property type="entry name" value="GMC_OXRED_2"/>
    <property type="match status" value="1"/>
</dbReference>
<dbReference type="PIRSF" id="PIRSF000137">
    <property type="entry name" value="Alcohol_oxidase"/>
    <property type="match status" value="1"/>
</dbReference>
<dbReference type="GO" id="GO:0044550">
    <property type="term" value="P:secondary metabolite biosynthetic process"/>
    <property type="evidence" value="ECO:0007669"/>
    <property type="project" value="TreeGrafter"/>
</dbReference>
<dbReference type="PANTHER" id="PTHR11552:SF115">
    <property type="entry name" value="DEHYDROGENASE XPTC-RELATED"/>
    <property type="match status" value="1"/>
</dbReference>
<dbReference type="Gene3D" id="3.50.50.60">
    <property type="entry name" value="FAD/NAD(P)-binding domain"/>
    <property type="match status" value="1"/>
</dbReference>
<evidence type="ECO:0000313" key="10">
    <source>
        <dbReference type="EMBL" id="KAK3331568.1"/>
    </source>
</evidence>
<dbReference type="PROSITE" id="PS00623">
    <property type="entry name" value="GMC_OXRED_1"/>
    <property type="match status" value="1"/>
</dbReference>
<dbReference type="Gene3D" id="3.30.560.10">
    <property type="entry name" value="Glucose Oxidase, domain 3"/>
    <property type="match status" value="1"/>
</dbReference>
<dbReference type="InterPro" id="IPR036188">
    <property type="entry name" value="FAD/NAD-bd_sf"/>
</dbReference>
<comment type="cofactor">
    <cofactor evidence="1 6">
        <name>FAD</name>
        <dbReference type="ChEBI" id="CHEBI:57692"/>
    </cofactor>
</comment>
<comment type="similarity">
    <text evidence="2 7">Belongs to the GMC oxidoreductase family.</text>
</comment>
<name>A0AAE0IUJ5_9PEZI</name>
<dbReference type="Pfam" id="PF05199">
    <property type="entry name" value="GMC_oxred_C"/>
    <property type="match status" value="1"/>
</dbReference>
<feature type="binding site" evidence="6">
    <location>
        <position position="251"/>
    </location>
    <ligand>
        <name>FAD</name>
        <dbReference type="ChEBI" id="CHEBI:57692"/>
    </ligand>
</feature>
<protein>
    <recommendedName>
        <fullName evidence="8 9">Glucose-methanol-choline oxidoreductase N-terminal domain-containing protein</fullName>
    </recommendedName>
</protein>
<gene>
    <name evidence="10" type="ORF">B0T19DRAFT_380035</name>
</gene>
<dbReference type="InterPro" id="IPR007867">
    <property type="entry name" value="GMC_OxRtase_C"/>
</dbReference>
<dbReference type="InterPro" id="IPR027424">
    <property type="entry name" value="Glucose_Oxidase_domain_2"/>
</dbReference>
<feature type="domain" description="Glucose-methanol-choline oxidoreductase N-terminal" evidence="8">
    <location>
        <begin position="94"/>
        <end position="117"/>
    </location>
</feature>
<dbReference type="PANTHER" id="PTHR11552">
    <property type="entry name" value="GLUCOSE-METHANOL-CHOLINE GMC OXIDOREDUCTASE"/>
    <property type="match status" value="1"/>
</dbReference>
<reference evidence="10" key="1">
    <citation type="journal article" date="2023" name="Mol. Phylogenet. Evol.">
        <title>Genome-scale phylogeny and comparative genomics of the fungal order Sordariales.</title>
        <authorList>
            <person name="Hensen N."/>
            <person name="Bonometti L."/>
            <person name="Westerberg I."/>
            <person name="Brannstrom I.O."/>
            <person name="Guillou S."/>
            <person name="Cros-Aarteil S."/>
            <person name="Calhoun S."/>
            <person name="Haridas S."/>
            <person name="Kuo A."/>
            <person name="Mondo S."/>
            <person name="Pangilinan J."/>
            <person name="Riley R."/>
            <person name="LaButti K."/>
            <person name="Andreopoulos B."/>
            <person name="Lipzen A."/>
            <person name="Chen C."/>
            <person name="Yan M."/>
            <person name="Daum C."/>
            <person name="Ng V."/>
            <person name="Clum A."/>
            <person name="Steindorff A."/>
            <person name="Ohm R.A."/>
            <person name="Martin F."/>
            <person name="Silar P."/>
            <person name="Natvig D.O."/>
            <person name="Lalanne C."/>
            <person name="Gautier V."/>
            <person name="Ament-Velasquez S.L."/>
            <person name="Kruys A."/>
            <person name="Hutchinson M.I."/>
            <person name="Powell A.J."/>
            <person name="Barry K."/>
            <person name="Miller A.N."/>
            <person name="Grigoriev I.V."/>
            <person name="Debuchy R."/>
            <person name="Gladieux P."/>
            <person name="Hiltunen Thoren M."/>
            <person name="Johannesson H."/>
        </authorList>
    </citation>
    <scope>NUCLEOTIDE SEQUENCE</scope>
    <source>
        <strain evidence="10">SMH4131-1</strain>
    </source>
</reference>
<keyword evidence="5" id="KW-0560">Oxidoreductase</keyword>
<evidence type="ECO:0000256" key="4">
    <source>
        <dbReference type="ARBA" id="ARBA00022827"/>
    </source>
</evidence>
<proteinExistence type="inferred from homology"/>